<keyword evidence="1" id="KW-0175">Coiled coil</keyword>
<keyword evidence="4" id="KW-1185">Reference proteome</keyword>
<feature type="region of interest" description="Disordered" evidence="2">
    <location>
        <begin position="151"/>
        <end position="181"/>
    </location>
</feature>
<proteinExistence type="predicted"/>
<feature type="coiled-coil region" evidence="1">
    <location>
        <begin position="32"/>
        <end position="94"/>
    </location>
</feature>
<name>A0AAV1HQS5_9CHLO</name>
<feature type="coiled-coil region" evidence="1">
    <location>
        <begin position="119"/>
        <end position="146"/>
    </location>
</feature>
<reference evidence="3 4" key="1">
    <citation type="submission" date="2023-10" db="EMBL/GenBank/DDBJ databases">
        <authorList>
            <person name="Maclean D."/>
            <person name="Macfadyen A."/>
        </authorList>
    </citation>
    <scope>NUCLEOTIDE SEQUENCE [LARGE SCALE GENOMIC DNA]</scope>
</reference>
<feature type="compositionally biased region" description="Polar residues" evidence="2">
    <location>
        <begin position="160"/>
        <end position="181"/>
    </location>
</feature>
<evidence type="ECO:0000256" key="1">
    <source>
        <dbReference type="SAM" id="Coils"/>
    </source>
</evidence>
<gene>
    <name evidence="3" type="ORF">CVIRNUC_000346</name>
</gene>
<accession>A0AAV1HQS5</accession>
<evidence type="ECO:0000313" key="4">
    <source>
        <dbReference type="Proteomes" id="UP001314263"/>
    </source>
</evidence>
<sequence length="216" mass="24131">MMTSQHPSWPRGPLEAALLEFRGKEKQWTVEKALLRREADAQRRQAGKLQHQLDKMQAQQRYTMRELSSVKAALKRRDDDLQDLESRLQDQEAAACEKVELQSVLNAALSRLEAAIGAAQSQEAKVASLVKQVESLQEERDCLLEVTANQTPKQKACAPQTGSHGLTSSTSDDFTPQQSMRTAYTDSTASLWKTAVKGDQIFNGSTPMSSQVKRHY</sequence>
<evidence type="ECO:0000313" key="3">
    <source>
        <dbReference type="EMBL" id="CAK0733866.1"/>
    </source>
</evidence>
<protein>
    <submittedName>
        <fullName evidence="3">Uncharacterized protein</fullName>
    </submittedName>
</protein>
<dbReference type="AlphaFoldDB" id="A0AAV1HQS5"/>
<dbReference type="Proteomes" id="UP001314263">
    <property type="component" value="Unassembled WGS sequence"/>
</dbReference>
<organism evidence="3 4">
    <name type="scientific">Coccomyxa viridis</name>
    <dbReference type="NCBI Taxonomy" id="1274662"/>
    <lineage>
        <taxon>Eukaryota</taxon>
        <taxon>Viridiplantae</taxon>
        <taxon>Chlorophyta</taxon>
        <taxon>core chlorophytes</taxon>
        <taxon>Trebouxiophyceae</taxon>
        <taxon>Trebouxiophyceae incertae sedis</taxon>
        <taxon>Coccomyxaceae</taxon>
        <taxon>Coccomyxa</taxon>
    </lineage>
</organism>
<evidence type="ECO:0000256" key="2">
    <source>
        <dbReference type="SAM" id="MobiDB-lite"/>
    </source>
</evidence>
<dbReference type="EMBL" id="CAUYUE010000001">
    <property type="protein sequence ID" value="CAK0733866.1"/>
    <property type="molecule type" value="Genomic_DNA"/>
</dbReference>
<comment type="caution">
    <text evidence="3">The sequence shown here is derived from an EMBL/GenBank/DDBJ whole genome shotgun (WGS) entry which is preliminary data.</text>
</comment>